<protein>
    <submittedName>
        <fullName evidence="1">Uncharacterized protein</fullName>
    </submittedName>
</protein>
<evidence type="ECO:0000313" key="2">
    <source>
        <dbReference type="Proteomes" id="UP000468531"/>
    </source>
</evidence>
<dbReference type="RefSeq" id="WP_163150479.1">
    <property type="nucleotide sequence ID" value="NZ_VKHP01000006.1"/>
</dbReference>
<comment type="caution">
    <text evidence="1">The sequence shown here is derived from an EMBL/GenBank/DDBJ whole genome shotgun (WGS) entry which is preliminary data.</text>
</comment>
<evidence type="ECO:0000313" key="1">
    <source>
        <dbReference type="EMBL" id="NEU94812.1"/>
    </source>
</evidence>
<dbReference type="AlphaFoldDB" id="A0A6P1BBG1"/>
<organism evidence="1 2">
    <name type="scientific">Bradyrhizobium uaiense</name>
    <dbReference type="NCBI Taxonomy" id="2594946"/>
    <lineage>
        <taxon>Bacteria</taxon>
        <taxon>Pseudomonadati</taxon>
        <taxon>Pseudomonadota</taxon>
        <taxon>Alphaproteobacteria</taxon>
        <taxon>Hyphomicrobiales</taxon>
        <taxon>Nitrobacteraceae</taxon>
        <taxon>Bradyrhizobium</taxon>
    </lineage>
</organism>
<accession>A0A6P1BBG1</accession>
<dbReference type="EMBL" id="VKHP01000006">
    <property type="protein sequence ID" value="NEU94812.1"/>
    <property type="molecule type" value="Genomic_DNA"/>
</dbReference>
<gene>
    <name evidence="1" type="ORF">FNJ47_02965</name>
</gene>
<sequence length="220" mass="24306">MALIVDNPSLQSAVTEYLARDQDAILIARIPTFIQLFEAKMNRSLFVRQMESRVTAVTNPTQTEPEFIALPADFQSMRRMRLTVGAAVGKPFLEYKSNQQMDEYKLSIAGTPAQPQFFTIFGNEIELGPGPDAVYTVEMVYRQNIPALATNNTNWLLTLAPDIYLYGALMEAAPYIKEDARIQTWGAGLASALGDLNQLGLTSAFNAGPLTVRPAGLKIW</sequence>
<dbReference type="Pfam" id="PF24175">
    <property type="entry name" value="SU10_adaptor"/>
    <property type="match status" value="1"/>
</dbReference>
<proteinExistence type="predicted"/>
<dbReference type="InterPro" id="IPR056209">
    <property type="entry name" value="SU10_adaptor"/>
</dbReference>
<reference evidence="1 2" key="1">
    <citation type="journal article" date="2020" name="Arch. Microbiol.">
        <title>Bradyrhizobium uaiense sp. nov., a new highly efficient cowpea symbiont.</title>
        <authorList>
            <person name="Cabral Michel D."/>
            <person name="Azarias Guimaraes A."/>
            <person name="Martins da Costa E."/>
            <person name="Soares de Carvalho T."/>
            <person name="Balsanelli E."/>
            <person name="Willems A."/>
            <person name="Maltempi de Souza E."/>
            <person name="de Souza Moreira F.M."/>
        </authorList>
    </citation>
    <scope>NUCLEOTIDE SEQUENCE [LARGE SCALE GENOMIC DNA]</scope>
    <source>
        <strain evidence="1 2">UFLA 03-164</strain>
    </source>
</reference>
<name>A0A6P1BBG1_9BRAD</name>
<dbReference type="Proteomes" id="UP000468531">
    <property type="component" value="Unassembled WGS sequence"/>
</dbReference>
<keyword evidence="2" id="KW-1185">Reference proteome</keyword>